<dbReference type="Proteomes" id="UP000241209">
    <property type="component" value="Unassembled WGS sequence"/>
</dbReference>
<keyword evidence="2" id="KW-0489">Methyltransferase</keyword>
<dbReference type="GeneID" id="64117272"/>
<evidence type="ECO:0000313" key="2">
    <source>
        <dbReference type="EMBL" id="PTI29175.1"/>
    </source>
</evidence>
<dbReference type="OrthoDB" id="6430685at2"/>
<gene>
    <name evidence="2" type="ORF">BU072_09560</name>
</gene>
<name>A0A2T4PS84_9STAP</name>
<dbReference type="NCBIfam" id="NF005085">
    <property type="entry name" value="PRK06520.1"/>
    <property type="match status" value="1"/>
</dbReference>
<dbReference type="GO" id="GO:0009086">
    <property type="term" value="P:methionine biosynthetic process"/>
    <property type="evidence" value="ECO:0007669"/>
    <property type="project" value="InterPro"/>
</dbReference>
<dbReference type="SUPFAM" id="SSF51726">
    <property type="entry name" value="UROD/MetE-like"/>
    <property type="match status" value="1"/>
</dbReference>
<sequence length="369" mass="42527">MTEQLRPFRADHVGSLLRTEPLKKARQQYSEGAISEAELQQVEDQEIDQIIEKQLEVGLKSITDGEFRRSYWHFDFLENLTGIEDYVPEIGLTFNGVETKKHNVRVAGKVEFNPEHPHFEHFSYLHKQVNGRAMSKVSIPSPNQLFHPNILNHDIYPDINEYAKDVSEAYRQSILKFYDLGCRYLQIDDVYWAGLAATKQLIKNRERTEDEKAEAIKLAAKVVNDALADLPEDLLITTHICRGNYQSSWAITGGYEPIAKELFTEKLQGFFLEYDDNRSGDFEPLRHFNRDDAYIVLGLFTSKTGELENKQNILDRLDEATKYVSKDQICLSPQCGFASTEEGNILSEEDQWRKLSYVIETAKEVYGEL</sequence>
<dbReference type="GO" id="GO:0008270">
    <property type="term" value="F:zinc ion binding"/>
    <property type="evidence" value="ECO:0007669"/>
    <property type="project" value="InterPro"/>
</dbReference>
<keyword evidence="2" id="KW-0808">Transferase</keyword>
<dbReference type="InterPro" id="IPR038071">
    <property type="entry name" value="UROD/MetE-like_sf"/>
</dbReference>
<comment type="caution">
    <text evidence="2">The sequence shown here is derived from an EMBL/GenBank/DDBJ whole genome shotgun (WGS) entry which is preliminary data.</text>
</comment>
<dbReference type="InterPro" id="IPR002629">
    <property type="entry name" value="Met_Synth_C/arc"/>
</dbReference>
<feature type="domain" description="Cobalamin-independent methionine synthase MetE C-terminal/archaeal" evidence="1">
    <location>
        <begin position="12"/>
        <end position="341"/>
    </location>
</feature>
<organism evidence="2 3">
    <name type="scientific">Mammaliicoccus vitulinus</name>
    <dbReference type="NCBI Taxonomy" id="71237"/>
    <lineage>
        <taxon>Bacteria</taxon>
        <taxon>Bacillati</taxon>
        <taxon>Bacillota</taxon>
        <taxon>Bacilli</taxon>
        <taxon>Bacillales</taxon>
        <taxon>Staphylococcaceae</taxon>
        <taxon>Mammaliicoccus</taxon>
    </lineage>
</organism>
<proteinExistence type="predicted"/>
<evidence type="ECO:0000313" key="3">
    <source>
        <dbReference type="Proteomes" id="UP000241209"/>
    </source>
</evidence>
<dbReference type="Gene3D" id="3.20.20.210">
    <property type="match status" value="1"/>
</dbReference>
<dbReference type="RefSeq" id="WP_107536433.1">
    <property type="nucleotide sequence ID" value="NZ_BMDF01000004.1"/>
</dbReference>
<accession>A0A2T4PS84</accession>
<dbReference type="STRING" id="1167632.GCA_000286335_01841"/>
<protein>
    <submittedName>
        <fullName evidence="2">5-methyltetrahydropteroyltriglutamate--homocysteine methyltransferase</fullName>
        <ecNumber evidence="2">2.1.1.14</ecNumber>
    </submittedName>
</protein>
<dbReference type="Pfam" id="PF01717">
    <property type="entry name" value="Meth_synt_2"/>
    <property type="match status" value="1"/>
</dbReference>
<reference evidence="2 3" key="1">
    <citation type="journal article" date="2016" name="Front. Microbiol.">
        <title>Comprehensive Phylogenetic Analysis of Bovine Non-aureus Staphylococci Species Based on Whole-Genome Sequencing.</title>
        <authorList>
            <person name="Naushad S."/>
            <person name="Barkema H.W."/>
            <person name="Luby C."/>
            <person name="Condas L.A."/>
            <person name="Nobrega D.B."/>
            <person name="Carson D.A."/>
            <person name="De Buck J."/>
        </authorList>
    </citation>
    <scope>NUCLEOTIDE SEQUENCE [LARGE SCALE GENOMIC DNA]</scope>
    <source>
        <strain evidence="2 3">SNUC 2204</strain>
    </source>
</reference>
<evidence type="ECO:0000259" key="1">
    <source>
        <dbReference type="Pfam" id="PF01717"/>
    </source>
</evidence>
<dbReference type="CDD" id="cd03311">
    <property type="entry name" value="CIMS_C_terminal_like"/>
    <property type="match status" value="1"/>
</dbReference>
<dbReference type="EMBL" id="PZFK01000018">
    <property type="protein sequence ID" value="PTI29175.1"/>
    <property type="molecule type" value="Genomic_DNA"/>
</dbReference>
<dbReference type="PANTHER" id="PTHR43844">
    <property type="entry name" value="METHIONINE SYNTHASE"/>
    <property type="match status" value="1"/>
</dbReference>
<dbReference type="EC" id="2.1.1.14" evidence="2"/>
<dbReference type="PANTHER" id="PTHR43844:SF1">
    <property type="entry name" value="METHIONINE SYNTHASE"/>
    <property type="match status" value="1"/>
</dbReference>
<dbReference type="AlphaFoldDB" id="A0A2T4PS84"/>
<dbReference type="GO" id="GO:0032259">
    <property type="term" value="P:methylation"/>
    <property type="evidence" value="ECO:0007669"/>
    <property type="project" value="UniProtKB-KW"/>
</dbReference>
<dbReference type="GO" id="GO:0003871">
    <property type="term" value="F:5-methyltetrahydropteroyltriglutamate-homocysteine S-methyltransferase activity"/>
    <property type="evidence" value="ECO:0007669"/>
    <property type="project" value="UniProtKB-EC"/>
</dbReference>